<dbReference type="InParanoid" id="A0A2G5E111"/>
<dbReference type="InterPro" id="IPR006620">
    <property type="entry name" value="Pro_4_hyd_alph"/>
</dbReference>
<dbReference type="PANTHER" id="PTHR10869:SF102">
    <property type="entry name" value="PROLYL 4-HYDROXYLASE 12-RELATED"/>
    <property type="match status" value="1"/>
</dbReference>
<comment type="catalytic activity">
    <reaction evidence="13">
        <text>L-prolyl-[collagen] + 2-oxoglutarate + O2 = trans-4-hydroxy-L-prolyl-[collagen] + succinate + CO2</text>
        <dbReference type="Rhea" id="RHEA:18945"/>
        <dbReference type="Rhea" id="RHEA-COMP:11676"/>
        <dbReference type="Rhea" id="RHEA-COMP:11680"/>
        <dbReference type="ChEBI" id="CHEBI:15379"/>
        <dbReference type="ChEBI" id="CHEBI:16526"/>
        <dbReference type="ChEBI" id="CHEBI:16810"/>
        <dbReference type="ChEBI" id="CHEBI:30031"/>
        <dbReference type="ChEBI" id="CHEBI:50342"/>
        <dbReference type="ChEBI" id="CHEBI:61965"/>
        <dbReference type="EC" id="1.14.11.2"/>
    </reaction>
</comment>
<dbReference type="SMART" id="SM00702">
    <property type="entry name" value="P4Hc"/>
    <property type="match status" value="1"/>
</dbReference>
<protein>
    <recommendedName>
        <fullName evidence="4">procollagen-proline 4-dioxygenase</fullName>
        <ecNumber evidence="4">1.14.11.2</ecNumber>
    </recommendedName>
</protein>
<evidence type="ECO:0000256" key="4">
    <source>
        <dbReference type="ARBA" id="ARBA00012269"/>
    </source>
</evidence>
<dbReference type="PANTHER" id="PTHR10869">
    <property type="entry name" value="PROLYL 4-HYDROXYLASE ALPHA SUBUNIT"/>
    <property type="match status" value="1"/>
</dbReference>
<evidence type="ECO:0000256" key="7">
    <source>
        <dbReference type="ARBA" id="ARBA00022964"/>
    </source>
</evidence>
<dbReference type="AlphaFoldDB" id="A0A2G5E111"/>
<keyword evidence="11" id="KW-0408">Iron</keyword>
<dbReference type="EMBL" id="KZ305030">
    <property type="protein sequence ID" value="PIA49401.1"/>
    <property type="molecule type" value="Genomic_DNA"/>
</dbReference>
<keyword evidence="10" id="KW-0560">Oxidoreductase</keyword>
<evidence type="ECO:0000256" key="11">
    <source>
        <dbReference type="ARBA" id="ARBA00023004"/>
    </source>
</evidence>
<gene>
    <name evidence="15" type="ORF">AQUCO_01300310v1</name>
</gene>
<evidence type="ECO:0000256" key="2">
    <source>
        <dbReference type="ARBA" id="ARBA00004648"/>
    </source>
</evidence>
<evidence type="ECO:0000256" key="10">
    <source>
        <dbReference type="ARBA" id="ARBA00023002"/>
    </source>
</evidence>
<dbReference type="Proteomes" id="UP000230069">
    <property type="component" value="Unassembled WGS sequence"/>
</dbReference>
<organism evidence="15 16">
    <name type="scientific">Aquilegia coerulea</name>
    <name type="common">Rocky mountain columbine</name>
    <dbReference type="NCBI Taxonomy" id="218851"/>
    <lineage>
        <taxon>Eukaryota</taxon>
        <taxon>Viridiplantae</taxon>
        <taxon>Streptophyta</taxon>
        <taxon>Embryophyta</taxon>
        <taxon>Tracheophyta</taxon>
        <taxon>Spermatophyta</taxon>
        <taxon>Magnoliopsida</taxon>
        <taxon>Ranunculales</taxon>
        <taxon>Ranunculaceae</taxon>
        <taxon>Thalictroideae</taxon>
        <taxon>Aquilegia</taxon>
    </lineage>
</organism>
<evidence type="ECO:0000256" key="13">
    <source>
        <dbReference type="ARBA" id="ARBA00049169"/>
    </source>
</evidence>
<dbReference type="GO" id="GO:0005506">
    <property type="term" value="F:iron ion binding"/>
    <property type="evidence" value="ECO:0007669"/>
    <property type="project" value="InterPro"/>
</dbReference>
<evidence type="ECO:0000259" key="14">
    <source>
        <dbReference type="PROSITE" id="PS51670"/>
    </source>
</evidence>
<dbReference type="SMART" id="SM00254">
    <property type="entry name" value="ShKT"/>
    <property type="match status" value="1"/>
</dbReference>
<keyword evidence="16" id="KW-1185">Reference proteome</keyword>
<proteinExistence type="inferred from homology"/>
<dbReference type="STRING" id="218851.A0A2G5E111"/>
<evidence type="ECO:0000256" key="8">
    <source>
        <dbReference type="ARBA" id="ARBA00022968"/>
    </source>
</evidence>
<dbReference type="GO" id="GO:0031418">
    <property type="term" value="F:L-ascorbic acid binding"/>
    <property type="evidence" value="ECO:0007669"/>
    <property type="project" value="InterPro"/>
</dbReference>
<dbReference type="PROSITE" id="PS51670">
    <property type="entry name" value="SHKT"/>
    <property type="match status" value="1"/>
</dbReference>
<feature type="domain" description="ShKT" evidence="14">
    <location>
        <begin position="298"/>
        <end position="338"/>
    </location>
</feature>
<evidence type="ECO:0000313" key="15">
    <source>
        <dbReference type="EMBL" id="PIA49401.1"/>
    </source>
</evidence>
<sequence>TCDVRKLFCLLALAYLFVLMEFLSLITLILAFSCCISSSATQSYRKELRTKNEIKQNVIQQFESSTQPIRVDPSQVIQLSWRPRLFLYRGFLSDEECDHLISLAHGKPEKSLIEDPSLRNIVNSSNQHTTSVTSLGIKRDDTVARIEERISAWTFLPKENSEPVKIIRYASEDTKESLDYSGEKARLESAAPLMAKVVLYLSNVTHGGETLFLNSELKNTRPKDDTWSDCAKKGYAVKPIKGNALLFFGLQLNTSPDETSSNSICPVLQGEKWFATKLYHLRAIDGEKASLESESGDCIDEEDSCPYWAAQGECEKNPHYMIGTPDYYGACRKSCKVC</sequence>
<keyword evidence="7" id="KW-0223">Dioxygenase</keyword>
<dbReference type="Gene3D" id="2.60.120.620">
    <property type="entry name" value="q2cbj1_9rhob like domain"/>
    <property type="match status" value="1"/>
</dbReference>
<dbReference type="EC" id="1.14.11.2" evidence="4"/>
<comment type="similarity">
    <text evidence="3">Belongs to the P4HA family.</text>
</comment>
<evidence type="ECO:0000256" key="1">
    <source>
        <dbReference type="ARBA" id="ARBA00001961"/>
    </source>
</evidence>
<feature type="non-terminal residue" evidence="15">
    <location>
        <position position="1"/>
    </location>
</feature>
<comment type="subcellular location">
    <subcellularLocation>
        <location evidence="2">Endoplasmic reticulum membrane</location>
        <topology evidence="2">Single-pass type II membrane protein</topology>
    </subcellularLocation>
</comment>
<keyword evidence="5" id="KW-0812">Transmembrane</keyword>
<dbReference type="OrthoDB" id="420380at2759"/>
<keyword evidence="8" id="KW-0735">Signal-anchor</keyword>
<dbReference type="GO" id="GO:0004656">
    <property type="term" value="F:procollagen-proline 4-dioxygenase activity"/>
    <property type="evidence" value="ECO:0007669"/>
    <property type="project" value="UniProtKB-EC"/>
</dbReference>
<evidence type="ECO:0000256" key="6">
    <source>
        <dbReference type="ARBA" id="ARBA00022723"/>
    </source>
</evidence>
<name>A0A2G5E111_AQUCA</name>
<accession>A0A2G5E111</accession>
<reference evidence="15 16" key="1">
    <citation type="submission" date="2017-09" db="EMBL/GenBank/DDBJ databases">
        <title>WGS assembly of Aquilegia coerulea Goldsmith.</title>
        <authorList>
            <person name="Hodges S."/>
            <person name="Kramer E."/>
            <person name="Nordborg M."/>
            <person name="Tomkins J."/>
            <person name="Borevitz J."/>
            <person name="Derieg N."/>
            <person name="Yan J."/>
            <person name="Mihaltcheva S."/>
            <person name="Hayes R.D."/>
            <person name="Rokhsar D."/>
        </authorList>
    </citation>
    <scope>NUCLEOTIDE SEQUENCE [LARGE SCALE GENOMIC DNA]</scope>
    <source>
        <strain evidence="16">cv. Goldsmith</strain>
    </source>
</reference>
<dbReference type="InterPro" id="IPR045054">
    <property type="entry name" value="P4HA-like"/>
</dbReference>
<evidence type="ECO:0000256" key="12">
    <source>
        <dbReference type="ARBA" id="ARBA00023136"/>
    </source>
</evidence>
<keyword evidence="9" id="KW-1133">Transmembrane helix</keyword>
<keyword evidence="6" id="KW-0479">Metal-binding</keyword>
<evidence type="ECO:0000313" key="16">
    <source>
        <dbReference type="Proteomes" id="UP000230069"/>
    </source>
</evidence>
<evidence type="ECO:0000256" key="9">
    <source>
        <dbReference type="ARBA" id="ARBA00022989"/>
    </source>
</evidence>
<keyword evidence="12" id="KW-0472">Membrane</keyword>
<dbReference type="GO" id="GO:0005789">
    <property type="term" value="C:endoplasmic reticulum membrane"/>
    <property type="evidence" value="ECO:0007669"/>
    <property type="project" value="UniProtKB-SubCell"/>
</dbReference>
<comment type="cofactor">
    <cofactor evidence="1">
        <name>L-ascorbate</name>
        <dbReference type="ChEBI" id="CHEBI:38290"/>
    </cofactor>
</comment>
<evidence type="ECO:0000256" key="5">
    <source>
        <dbReference type="ARBA" id="ARBA00022692"/>
    </source>
</evidence>
<dbReference type="InterPro" id="IPR003582">
    <property type="entry name" value="ShKT_dom"/>
</dbReference>
<evidence type="ECO:0000256" key="3">
    <source>
        <dbReference type="ARBA" id="ARBA00006511"/>
    </source>
</evidence>